<dbReference type="EMBL" id="JYNV01000326">
    <property type="protein sequence ID" value="KZM18581.1"/>
    <property type="molecule type" value="Genomic_DNA"/>
</dbReference>
<keyword evidence="4" id="KW-1185">Reference proteome</keyword>
<proteinExistence type="predicted"/>
<feature type="region of interest" description="Disordered" evidence="2">
    <location>
        <begin position="203"/>
        <end position="272"/>
    </location>
</feature>
<dbReference type="PROSITE" id="PS50048">
    <property type="entry name" value="ZN2_CY6_FUNGAL_2"/>
    <property type="match status" value="1"/>
</dbReference>
<dbReference type="CDD" id="cd00067">
    <property type="entry name" value="GAL4"/>
    <property type="match status" value="1"/>
</dbReference>
<feature type="compositionally biased region" description="Polar residues" evidence="2">
    <location>
        <begin position="207"/>
        <end position="217"/>
    </location>
</feature>
<feature type="region of interest" description="Disordered" evidence="2">
    <location>
        <begin position="420"/>
        <end position="563"/>
    </location>
</feature>
<dbReference type="Gene3D" id="4.10.240.10">
    <property type="entry name" value="Zn(2)-C6 fungal-type DNA-binding domain"/>
    <property type="match status" value="1"/>
</dbReference>
<name>A0A162VQU0_DIDRA</name>
<feature type="region of interest" description="Disordered" evidence="2">
    <location>
        <begin position="1"/>
        <end position="21"/>
    </location>
</feature>
<feature type="compositionally biased region" description="Basic and acidic residues" evidence="2">
    <location>
        <begin position="219"/>
        <end position="249"/>
    </location>
</feature>
<evidence type="ECO:0000256" key="2">
    <source>
        <dbReference type="SAM" id="MobiDB-lite"/>
    </source>
</evidence>
<feature type="coiled-coil region" evidence="1">
    <location>
        <begin position="154"/>
        <end position="188"/>
    </location>
</feature>
<feature type="region of interest" description="Disordered" evidence="2">
    <location>
        <begin position="303"/>
        <end position="371"/>
    </location>
</feature>
<dbReference type="GO" id="GO:0000981">
    <property type="term" value="F:DNA-binding transcription factor activity, RNA polymerase II-specific"/>
    <property type="evidence" value="ECO:0007669"/>
    <property type="project" value="InterPro"/>
</dbReference>
<feature type="compositionally biased region" description="Basic and acidic residues" evidence="2">
    <location>
        <begin position="616"/>
        <end position="625"/>
    </location>
</feature>
<protein>
    <submittedName>
        <fullName evidence="3">DNA binding</fullName>
    </submittedName>
</protein>
<evidence type="ECO:0000256" key="1">
    <source>
        <dbReference type="SAM" id="Coils"/>
    </source>
</evidence>
<dbReference type="InterPro" id="IPR001138">
    <property type="entry name" value="Zn2Cys6_DnaBD"/>
</dbReference>
<evidence type="ECO:0000313" key="3">
    <source>
        <dbReference type="EMBL" id="KZM18581.1"/>
    </source>
</evidence>
<dbReference type="InterPro" id="IPR036864">
    <property type="entry name" value="Zn2-C6_fun-type_DNA-bd_sf"/>
</dbReference>
<reference evidence="3 4" key="1">
    <citation type="journal article" date="2016" name="Sci. Rep.">
        <title>Draft genome sequencing and secretome analysis of fungal phytopathogen Ascochyta rabiei provides insight into the necrotrophic effector repertoire.</title>
        <authorList>
            <person name="Verma S."/>
            <person name="Gazara R.K."/>
            <person name="Nizam S."/>
            <person name="Parween S."/>
            <person name="Chattopadhyay D."/>
            <person name="Verma P.K."/>
        </authorList>
    </citation>
    <scope>NUCLEOTIDE SEQUENCE [LARGE SCALE GENOMIC DNA]</scope>
    <source>
        <strain evidence="3 4">ArDII</strain>
    </source>
</reference>
<gene>
    <name evidence="3" type="ORF">ST47_g10307</name>
</gene>
<evidence type="ECO:0000313" key="4">
    <source>
        <dbReference type="Proteomes" id="UP000076837"/>
    </source>
</evidence>
<feature type="compositionally biased region" description="Polar residues" evidence="2">
    <location>
        <begin position="1"/>
        <end position="15"/>
    </location>
</feature>
<dbReference type="OrthoDB" id="3647228at2759"/>
<feature type="compositionally biased region" description="Polar residues" evidence="2">
    <location>
        <begin position="307"/>
        <end position="321"/>
    </location>
</feature>
<feature type="coiled-coil region" evidence="1">
    <location>
        <begin position="41"/>
        <end position="92"/>
    </location>
</feature>
<feature type="compositionally biased region" description="Polar residues" evidence="2">
    <location>
        <begin position="479"/>
        <end position="491"/>
    </location>
</feature>
<comment type="caution">
    <text evidence="3">The sequence shown here is derived from an EMBL/GenBank/DDBJ whole genome shotgun (WGS) entry which is preliminary data.</text>
</comment>
<organism evidence="3 4">
    <name type="scientific">Didymella rabiei</name>
    <name type="common">Chickpea ascochyta blight fungus</name>
    <name type="synonym">Mycosphaerella rabiei</name>
    <dbReference type="NCBI Taxonomy" id="5454"/>
    <lineage>
        <taxon>Eukaryota</taxon>
        <taxon>Fungi</taxon>
        <taxon>Dikarya</taxon>
        <taxon>Ascomycota</taxon>
        <taxon>Pezizomycotina</taxon>
        <taxon>Dothideomycetes</taxon>
        <taxon>Pleosporomycetidae</taxon>
        <taxon>Pleosporales</taxon>
        <taxon>Pleosporineae</taxon>
        <taxon>Didymellaceae</taxon>
        <taxon>Ascochyta</taxon>
    </lineage>
</organism>
<dbReference type="PROSITE" id="PS00463">
    <property type="entry name" value="ZN2_CY6_FUNGAL_1"/>
    <property type="match status" value="1"/>
</dbReference>
<accession>A0A162VQU0</accession>
<dbReference type="SUPFAM" id="SSF57701">
    <property type="entry name" value="Zn2/Cys6 DNA-binding domain"/>
    <property type="match status" value="1"/>
</dbReference>
<feature type="compositionally biased region" description="Basic residues" evidence="2">
    <location>
        <begin position="667"/>
        <end position="683"/>
    </location>
</feature>
<dbReference type="Proteomes" id="UP000076837">
    <property type="component" value="Unassembled WGS sequence"/>
</dbReference>
<feature type="compositionally biased region" description="Low complexity" evidence="2">
    <location>
        <begin position="650"/>
        <end position="666"/>
    </location>
</feature>
<keyword evidence="1" id="KW-0175">Coiled coil</keyword>
<dbReference type="SMART" id="SM00066">
    <property type="entry name" value="GAL4"/>
    <property type="match status" value="1"/>
</dbReference>
<dbReference type="GO" id="GO:0008270">
    <property type="term" value="F:zinc ion binding"/>
    <property type="evidence" value="ECO:0007669"/>
    <property type="project" value="InterPro"/>
</dbReference>
<feature type="region of interest" description="Disordered" evidence="2">
    <location>
        <begin position="616"/>
        <end position="683"/>
    </location>
</feature>
<dbReference type="Pfam" id="PF00172">
    <property type="entry name" value="Zn_clus"/>
    <property type="match status" value="1"/>
</dbReference>
<sequence>MSQISNTLRRPSTAQPGPLSTRMSYEAGEALLWERQNHRVNAHLSTQVKELQAQNDAYNARIAATESVSKAAEAAVSKVKQIETRIAAIEADDQDRPFDAYTKEAISQIQIFVDSHKGVRQKLSGLEQNVITLSGDVEDVRDVRGLLSNVVRRLDVLEDGRREEKREIRELEKEVEKWRSASRHHESVVYEVEPHNPMQVFYGVGTQPRSGRQSLELSGNERHEGDCRSERFAQSPEQRDGHRANDTLPEHSGLQPPHADVVRPEEGSFNLPEAAPETHLSWENTQQFKDMQAELAALRAMCRTQEPKSSGQTADATQRPQETIIMPKEHDPGFSDATTATEADSHIQLPSSPPKRHDTQSARQSLMKRPSIYDPRVASVNEHRQVEQPVSDFRAELGHHARPSLVVKLPVVVNNRISAKRKRADDAPAQRVTRPKFASNRAATREPEALAAKFKRPDEESTVDGPLSSASINDAPPSVAQTRKTRGQQNLAVDHPVQQVAAQSGTRKQKPRATPVAKPIVSAAETVKSRKAISKPKPVVSAATQDPPPQAGPSSSKKTPTTVKIEVKSGRQPPGACMSCRLRHQKCDRTHPACERCVKLSIPCEYSQPVRAVVKDTDREQDLRGRSVTVSPEATRDKRSAKRQMPALPSKKSVTTAAPTAASTRAPRAKKAPNTKAPPKKQK</sequence>
<feature type="compositionally biased region" description="Polar residues" evidence="2">
    <location>
        <begin position="552"/>
        <end position="562"/>
    </location>
</feature>
<dbReference type="AlphaFoldDB" id="A0A162VQU0"/>